<dbReference type="RefSeq" id="WP_116556819.1">
    <property type="nucleotide sequence ID" value="NZ_QDKM01000001.1"/>
</dbReference>
<comment type="similarity">
    <text evidence="17">Belongs to the NnrD/CARKD family.</text>
</comment>
<dbReference type="PROSITE" id="PS51385">
    <property type="entry name" value="YJEF_N"/>
    <property type="match status" value="1"/>
</dbReference>
<dbReference type="Proteomes" id="UP000245911">
    <property type="component" value="Unassembled WGS sequence"/>
</dbReference>
<keyword evidence="13" id="KW-0511">Multifunctional enzyme</keyword>
<keyword evidence="5 18" id="KW-0479">Metal-binding</keyword>
<dbReference type="InterPro" id="IPR004443">
    <property type="entry name" value="YjeF_N_dom"/>
</dbReference>
<comment type="function">
    <text evidence="14 19">Bifunctional enzyme that catalyzes the epimerization of the S- and R-forms of NAD(P)HX and the dehydration of the S-form of NAD(P)HX at the expense of ADP, which is converted to AMP. This allows the repair of both epimers of NAD(P)HX, a damaged form of NAD(P)H that is a result of enzymatic or heat-dependent hydration.</text>
</comment>
<evidence type="ECO:0000256" key="10">
    <source>
        <dbReference type="ARBA" id="ARBA00023027"/>
    </source>
</evidence>
<evidence type="ECO:0000256" key="3">
    <source>
        <dbReference type="ARBA" id="ARBA00006001"/>
    </source>
</evidence>
<evidence type="ECO:0000259" key="21">
    <source>
        <dbReference type="PROSITE" id="PS51385"/>
    </source>
</evidence>
<sequence>MTGQIPDIVTTAQMRALEQRAIAAGEVSGLTLMERAGEGVVKAIIAHAPEANRAVVLCGKGNNGGDGFVIARLLAARGWQVRVCALTAETLSAGQIPVGDAGENARRWLAAGQGVYPLTAEAIRDGLSEGAVLIDALLGIGQSRSPEALLAPVHTASAEFTRLTRVAVDLPTGLCSDSGRWLCDAPFRADLTVTFHAPKPCHMLAEGPEICGALEIAPLGLRPEPGIPLITGPLCNLGKSGGHKFSHGHALVLSGGSGRGGAARLAARAALRIGAGLVTLGCPRAAIPENAARLDAVMLTPVDTADDLATSLSDPRISALLLGPGLGLDARAHALVDVALRDTRPCVLDADALTLIAGDAALRAHLHAGCILTPHGGEFARLFPDLSARMRGSGGPSRIDAATEAAQELGVTLLMKGPDTVIAGPNGRCALHAALRERAVPWLATAGAGDVLAGLIAGLLARGMPGFEAAASAAYLHASAAQVFGPGLIAEDLHEAIPQVLRGLIAH</sequence>
<dbReference type="GO" id="GO:0046496">
    <property type="term" value="P:nicotinamide nucleotide metabolic process"/>
    <property type="evidence" value="ECO:0007669"/>
    <property type="project" value="UniProtKB-UniRule"/>
</dbReference>
<proteinExistence type="inferred from homology"/>
<name>A0A2T8HYB1_9RHOB</name>
<comment type="function">
    <text evidence="17">Catalyzes the dehydration of the S-form of NAD(P)HX at the expense of ADP, which is converted to AMP. Together with NAD(P)HX epimerase, which catalyzes the epimerization of the S- and R-forms, the enzyme allows the repair of both epimers of NAD(P)HX, a damaged form of NAD(P)H that is a result of enzymatic or heat-dependent hydration.</text>
</comment>
<evidence type="ECO:0000256" key="13">
    <source>
        <dbReference type="ARBA" id="ARBA00023268"/>
    </source>
</evidence>
<feature type="binding site" evidence="17">
    <location>
        <position position="375"/>
    </location>
    <ligand>
        <name>(6S)-NADPHX</name>
        <dbReference type="ChEBI" id="CHEBI:64076"/>
    </ligand>
</feature>
<dbReference type="PROSITE" id="PS01050">
    <property type="entry name" value="YJEF_C_2"/>
    <property type="match status" value="1"/>
</dbReference>
<keyword evidence="9 18" id="KW-0630">Potassium</keyword>
<feature type="binding site" evidence="18">
    <location>
        <begin position="62"/>
        <end position="66"/>
    </location>
    <ligand>
        <name>(6S)-NADPHX</name>
        <dbReference type="ChEBI" id="CHEBI:64076"/>
    </ligand>
</feature>
<dbReference type="PROSITE" id="PS51383">
    <property type="entry name" value="YJEF_C_3"/>
    <property type="match status" value="1"/>
</dbReference>
<evidence type="ECO:0000313" key="22">
    <source>
        <dbReference type="EMBL" id="PVH30404.1"/>
    </source>
</evidence>
<evidence type="ECO:0000256" key="2">
    <source>
        <dbReference type="ARBA" id="ARBA00000909"/>
    </source>
</evidence>
<dbReference type="CDD" id="cd01171">
    <property type="entry name" value="YXKO-related"/>
    <property type="match status" value="1"/>
</dbReference>
<keyword evidence="23" id="KW-1185">Reference proteome</keyword>
<dbReference type="PANTHER" id="PTHR12592">
    <property type="entry name" value="ATP-DEPENDENT (S)-NAD(P)H-HYDRATE DEHYDRATASE FAMILY MEMBER"/>
    <property type="match status" value="1"/>
</dbReference>
<comment type="similarity">
    <text evidence="3 19">In the N-terminal section; belongs to the NnrE/AIBP family.</text>
</comment>
<evidence type="ECO:0000256" key="18">
    <source>
        <dbReference type="HAMAP-Rule" id="MF_01966"/>
    </source>
</evidence>
<dbReference type="OrthoDB" id="9806925at2"/>
<dbReference type="InterPro" id="IPR036652">
    <property type="entry name" value="YjeF_N_dom_sf"/>
</dbReference>
<dbReference type="GO" id="GO:0052855">
    <property type="term" value="F:ADP-dependent NAD(P)H-hydrate dehydratase activity"/>
    <property type="evidence" value="ECO:0007669"/>
    <property type="project" value="UniProtKB-UniRule"/>
</dbReference>
<evidence type="ECO:0000259" key="20">
    <source>
        <dbReference type="PROSITE" id="PS51383"/>
    </source>
</evidence>
<evidence type="ECO:0000256" key="5">
    <source>
        <dbReference type="ARBA" id="ARBA00022723"/>
    </source>
</evidence>
<dbReference type="NCBIfam" id="TIGR00197">
    <property type="entry name" value="yjeF_nterm"/>
    <property type="match status" value="1"/>
</dbReference>
<comment type="catalytic activity">
    <reaction evidence="15 17 19">
        <text>(6S)-NADHX + ADP = AMP + phosphate + NADH + H(+)</text>
        <dbReference type="Rhea" id="RHEA:32223"/>
        <dbReference type="ChEBI" id="CHEBI:15378"/>
        <dbReference type="ChEBI" id="CHEBI:43474"/>
        <dbReference type="ChEBI" id="CHEBI:57945"/>
        <dbReference type="ChEBI" id="CHEBI:64074"/>
        <dbReference type="ChEBI" id="CHEBI:456215"/>
        <dbReference type="ChEBI" id="CHEBI:456216"/>
        <dbReference type="EC" id="4.2.1.136"/>
    </reaction>
</comment>
<keyword evidence="11 18" id="KW-0413">Isomerase</keyword>
<comment type="cofactor">
    <cofactor evidence="17">
        <name>Mg(2+)</name>
        <dbReference type="ChEBI" id="CHEBI:18420"/>
    </cofactor>
</comment>
<dbReference type="Pfam" id="PF01256">
    <property type="entry name" value="Carb_kinase"/>
    <property type="match status" value="1"/>
</dbReference>
<dbReference type="Pfam" id="PF03853">
    <property type="entry name" value="YjeF_N"/>
    <property type="match status" value="1"/>
</dbReference>
<evidence type="ECO:0000256" key="16">
    <source>
        <dbReference type="ARBA" id="ARBA00049209"/>
    </source>
</evidence>
<dbReference type="Gene3D" id="3.40.1190.20">
    <property type="match status" value="1"/>
</dbReference>
<dbReference type="PANTHER" id="PTHR12592:SF0">
    <property type="entry name" value="ATP-DEPENDENT (S)-NAD(P)H-HYDRATE DEHYDRATASE"/>
    <property type="match status" value="1"/>
</dbReference>
<dbReference type="HAMAP" id="MF_01965">
    <property type="entry name" value="NADHX_dehydratase"/>
    <property type="match status" value="1"/>
</dbReference>
<feature type="binding site" evidence="17">
    <location>
        <position position="262"/>
    </location>
    <ligand>
        <name>(6S)-NADPHX</name>
        <dbReference type="ChEBI" id="CHEBI:64076"/>
    </ligand>
</feature>
<dbReference type="InterPro" id="IPR029056">
    <property type="entry name" value="Ribokinase-like"/>
</dbReference>
<feature type="binding site" evidence="18">
    <location>
        <position position="172"/>
    </location>
    <ligand>
        <name>K(+)</name>
        <dbReference type="ChEBI" id="CHEBI:29103"/>
    </ligand>
</feature>
<evidence type="ECO:0000256" key="15">
    <source>
        <dbReference type="ARBA" id="ARBA00048238"/>
    </source>
</evidence>
<dbReference type="GO" id="GO:0110051">
    <property type="term" value="P:metabolite repair"/>
    <property type="evidence" value="ECO:0007669"/>
    <property type="project" value="TreeGrafter"/>
</dbReference>
<dbReference type="Gene3D" id="3.40.50.10260">
    <property type="entry name" value="YjeF N-terminal domain"/>
    <property type="match status" value="1"/>
</dbReference>
<organism evidence="22 23">
    <name type="scientific">Pararhodobacter oceanensis</name>
    <dbReference type="NCBI Taxonomy" id="2172121"/>
    <lineage>
        <taxon>Bacteria</taxon>
        <taxon>Pseudomonadati</taxon>
        <taxon>Pseudomonadota</taxon>
        <taxon>Alphaproteobacteria</taxon>
        <taxon>Rhodobacterales</taxon>
        <taxon>Paracoccaceae</taxon>
        <taxon>Pararhodobacter</taxon>
    </lineage>
</organism>
<dbReference type="InterPro" id="IPR017953">
    <property type="entry name" value="Carbohydrate_kinase_pred_CS"/>
</dbReference>
<evidence type="ECO:0000256" key="14">
    <source>
        <dbReference type="ARBA" id="ARBA00025153"/>
    </source>
</evidence>
<feature type="binding site" evidence="18">
    <location>
        <position position="169"/>
    </location>
    <ligand>
        <name>(6S)-NADPHX</name>
        <dbReference type="ChEBI" id="CHEBI:64076"/>
    </ligand>
</feature>
<comment type="subunit">
    <text evidence="17">Homotetramer.</text>
</comment>
<evidence type="ECO:0000313" key="23">
    <source>
        <dbReference type="Proteomes" id="UP000245911"/>
    </source>
</evidence>
<evidence type="ECO:0000256" key="8">
    <source>
        <dbReference type="ARBA" id="ARBA00022857"/>
    </source>
</evidence>
<feature type="binding site" evidence="18">
    <location>
        <position position="63"/>
    </location>
    <ligand>
        <name>K(+)</name>
        <dbReference type="ChEBI" id="CHEBI:29103"/>
    </ligand>
</feature>
<evidence type="ECO:0000256" key="19">
    <source>
        <dbReference type="PIRNR" id="PIRNR017184"/>
    </source>
</evidence>
<comment type="similarity">
    <text evidence="18">Belongs to the NnrE/AIBP family.</text>
</comment>
<feature type="binding site" evidence="18">
    <location>
        <begin position="139"/>
        <end position="145"/>
    </location>
    <ligand>
        <name>(6S)-NADPHX</name>
        <dbReference type="ChEBI" id="CHEBI:64076"/>
    </ligand>
</feature>
<reference evidence="22 23" key="1">
    <citation type="submission" date="2018-04" db="EMBL/GenBank/DDBJ databases">
        <title>Pararhodobacter oceanense sp. nov., isolated from marine intertidal sediment.</title>
        <authorList>
            <person name="Wang X.-L."/>
            <person name="Du Z.-J."/>
        </authorList>
    </citation>
    <scope>NUCLEOTIDE SEQUENCE [LARGE SCALE GENOMIC DNA]</scope>
    <source>
        <strain evidence="22 23">AM505</strain>
    </source>
</reference>
<evidence type="ECO:0000256" key="17">
    <source>
        <dbReference type="HAMAP-Rule" id="MF_01965"/>
    </source>
</evidence>
<comment type="cofactor">
    <cofactor evidence="18 19">
        <name>K(+)</name>
        <dbReference type="ChEBI" id="CHEBI:29103"/>
    </cofactor>
    <text evidence="18 19">Binds 1 potassium ion per subunit.</text>
</comment>
<comment type="catalytic activity">
    <reaction evidence="2 18 19">
        <text>(6R)-NADPHX = (6S)-NADPHX</text>
        <dbReference type="Rhea" id="RHEA:32227"/>
        <dbReference type="ChEBI" id="CHEBI:64076"/>
        <dbReference type="ChEBI" id="CHEBI:64077"/>
        <dbReference type="EC" id="5.1.99.6"/>
    </reaction>
</comment>
<comment type="catalytic activity">
    <reaction evidence="16 17 19">
        <text>(6S)-NADPHX + ADP = AMP + phosphate + NADPH + H(+)</text>
        <dbReference type="Rhea" id="RHEA:32235"/>
        <dbReference type="ChEBI" id="CHEBI:15378"/>
        <dbReference type="ChEBI" id="CHEBI:43474"/>
        <dbReference type="ChEBI" id="CHEBI:57783"/>
        <dbReference type="ChEBI" id="CHEBI:64076"/>
        <dbReference type="ChEBI" id="CHEBI:456215"/>
        <dbReference type="ChEBI" id="CHEBI:456216"/>
        <dbReference type="EC" id="4.2.1.136"/>
    </reaction>
</comment>
<feature type="domain" description="YjeF N-terminal" evidence="21">
    <location>
        <begin position="14"/>
        <end position="227"/>
    </location>
</feature>
<comment type="catalytic activity">
    <reaction evidence="1 18 19">
        <text>(6R)-NADHX = (6S)-NADHX</text>
        <dbReference type="Rhea" id="RHEA:32215"/>
        <dbReference type="ChEBI" id="CHEBI:64074"/>
        <dbReference type="ChEBI" id="CHEBI:64075"/>
        <dbReference type="EC" id="5.1.99.6"/>
    </reaction>
</comment>
<feature type="binding site" evidence="17">
    <location>
        <position position="449"/>
    </location>
    <ligand>
        <name>AMP</name>
        <dbReference type="ChEBI" id="CHEBI:456215"/>
    </ligand>
</feature>
<dbReference type="EMBL" id="QDKM01000001">
    <property type="protein sequence ID" value="PVH30404.1"/>
    <property type="molecule type" value="Genomic_DNA"/>
</dbReference>
<dbReference type="EC" id="5.1.99.6" evidence="19"/>
<dbReference type="GO" id="GO:0046872">
    <property type="term" value="F:metal ion binding"/>
    <property type="evidence" value="ECO:0007669"/>
    <property type="project" value="UniProtKB-UniRule"/>
</dbReference>
<feature type="domain" description="YjeF C-terminal" evidence="20">
    <location>
        <begin position="227"/>
        <end position="504"/>
    </location>
</feature>
<gene>
    <name evidence="17" type="primary">nnrD</name>
    <name evidence="18" type="synonym">nnrE</name>
    <name evidence="22" type="ORF">DDE20_02335</name>
</gene>
<feature type="binding site" evidence="17">
    <location>
        <position position="450"/>
    </location>
    <ligand>
        <name>(6S)-NADPHX</name>
        <dbReference type="ChEBI" id="CHEBI:64076"/>
    </ligand>
</feature>
<evidence type="ECO:0000256" key="7">
    <source>
        <dbReference type="ARBA" id="ARBA00022840"/>
    </source>
</evidence>
<evidence type="ECO:0000256" key="9">
    <source>
        <dbReference type="ARBA" id="ARBA00022958"/>
    </source>
</evidence>
<dbReference type="EC" id="4.2.1.136" evidence="19"/>
<comment type="caution">
    <text evidence="18">Lacks conserved residue(s) required for the propagation of feature annotation.</text>
</comment>
<evidence type="ECO:0000256" key="12">
    <source>
        <dbReference type="ARBA" id="ARBA00023239"/>
    </source>
</evidence>
<feature type="binding site" evidence="17">
    <location>
        <position position="325"/>
    </location>
    <ligand>
        <name>(6S)-NADPHX</name>
        <dbReference type="ChEBI" id="CHEBI:64076"/>
    </ligand>
</feature>
<comment type="similarity">
    <text evidence="4 19">In the C-terminal section; belongs to the NnrD/CARKD family.</text>
</comment>
<dbReference type="AlphaFoldDB" id="A0A2T8HYB1"/>
<dbReference type="InterPro" id="IPR000631">
    <property type="entry name" value="CARKD"/>
</dbReference>
<dbReference type="HAMAP" id="MF_01966">
    <property type="entry name" value="NADHX_epimerase"/>
    <property type="match status" value="1"/>
</dbReference>
<accession>A0A2T8HYB1</accession>
<evidence type="ECO:0000256" key="11">
    <source>
        <dbReference type="ARBA" id="ARBA00023235"/>
    </source>
</evidence>
<dbReference type="InterPro" id="IPR030677">
    <property type="entry name" value="Nnr"/>
</dbReference>
<keyword evidence="10 17" id="KW-0520">NAD</keyword>
<protein>
    <recommendedName>
        <fullName evidence="19">Bifunctional NAD(P)H-hydrate repair enzyme</fullName>
    </recommendedName>
    <alternativeName>
        <fullName evidence="19">Nicotinamide nucleotide repair protein</fullName>
    </alternativeName>
    <domain>
        <recommendedName>
            <fullName evidence="19">ADP-dependent (S)-NAD(P)H-hydrate dehydratase</fullName>
            <ecNumber evidence="19">4.2.1.136</ecNumber>
        </recommendedName>
        <alternativeName>
            <fullName evidence="19">ADP-dependent NAD(P)HX dehydratase</fullName>
        </alternativeName>
    </domain>
    <domain>
        <recommendedName>
            <fullName evidence="19">NAD(P)H-hydrate epimerase</fullName>
            <ecNumber evidence="19">5.1.99.6</ecNumber>
        </recommendedName>
    </domain>
</protein>
<comment type="function">
    <text evidence="18">Catalyzes the epimerization of the S- and R-forms of NAD(P)HX, a damaged form of NAD(P)H that is a result of enzymatic or heat-dependent hydration. This is a prerequisite for the S-specific NAD(P)H-hydrate dehydratase to allow the repair of both epimers of NAD(P)HX.</text>
</comment>
<dbReference type="PIRSF" id="PIRSF017184">
    <property type="entry name" value="Nnr"/>
    <property type="match status" value="1"/>
</dbReference>
<keyword evidence="6 17" id="KW-0547">Nucleotide-binding</keyword>
<dbReference type="SUPFAM" id="SSF53613">
    <property type="entry name" value="Ribokinase-like"/>
    <property type="match status" value="1"/>
</dbReference>
<dbReference type="SUPFAM" id="SSF64153">
    <property type="entry name" value="YjeF N-terminal domain-like"/>
    <property type="match status" value="1"/>
</dbReference>
<keyword evidence="12 17" id="KW-0456">Lyase</keyword>
<dbReference type="GO" id="GO:0052856">
    <property type="term" value="F:NAD(P)HX epimerase activity"/>
    <property type="evidence" value="ECO:0007669"/>
    <property type="project" value="UniProtKB-UniRule"/>
</dbReference>
<evidence type="ECO:0000256" key="1">
    <source>
        <dbReference type="ARBA" id="ARBA00000013"/>
    </source>
</evidence>
<feature type="binding site" evidence="18">
    <location>
        <position position="135"/>
    </location>
    <ligand>
        <name>K(+)</name>
        <dbReference type="ChEBI" id="CHEBI:29103"/>
    </ligand>
</feature>
<comment type="caution">
    <text evidence="22">The sequence shown here is derived from an EMBL/GenBank/DDBJ whole genome shotgun (WGS) entry which is preliminary data.</text>
</comment>
<keyword evidence="8 17" id="KW-0521">NADP</keyword>
<evidence type="ECO:0000256" key="4">
    <source>
        <dbReference type="ARBA" id="ARBA00009524"/>
    </source>
</evidence>
<dbReference type="GO" id="GO:0005524">
    <property type="term" value="F:ATP binding"/>
    <property type="evidence" value="ECO:0007669"/>
    <property type="project" value="UniProtKB-UniRule"/>
</dbReference>
<keyword evidence="7 17" id="KW-0067">ATP-binding</keyword>
<feature type="binding site" evidence="17">
    <location>
        <begin position="416"/>
        <end position="420"/>
    </location>
    <ligand>
        <name>AMP</name>
        <dbReference type="ChEBI" id="CHEBI:456215"/>
    </ligand>
</feature>
<evidence type="ECO:0000256" key="6">
    <source>
        <dbReference type="ARBA" id="ARBA00022741"/>
    </source>
</evidence>
<dbReference type="NCBIfam" id="TIGR00196">
    <property type="entry name" value="yjeF_cterm"/>
    <property type="match status" value="1"/>
</dbReference>